<organism evidence="1 2">
    <name type="scientific">Candidatus Fimenecus excrementigallinarum</name>
    <dbReference type="NCBI Taxonomy" id="2840816"/>
    <lineage>
        <taxon>Bacteria</taxon>
        <taxon>Bacillati</taxon>
        <taxon>Bacillota</taxon>
        <taxon>Clostridia</taxon>
        <taxon>Candidatus Fimenecus</taxon>
    </lineage>
</organism>
<dbReference type="Proteomes" id="UP000824071">
    <property type="component" value="Unassembled WGS sequence"/>
</dbReference>
<evidence type="ECO:0000313" key="2">
    <source>
        <dbReference type="Proteomes" id="UP000824071"/>
    </source>
</evidence>
<dbReference type="InterPro" id="IPR015943">
    <property type="entry name" value="WD40/YVTN_repeat-like_dom_sf"/>
</dbReference>
<sequence>MEKQKAPGRKPKKQKKRVPKSARERLFAVLKAACAILVILALVVIAAQRFGNVTFSSVGDWVDSLVSGLQRGDGYPYYFEDSSVLFVEPIGSDLLVVTEHDTYVLDKTARRTNTLPHTYTAPYADSRSGRVLFLDVGGTTYRIQSKSRLLYEGTSAQRLLTGAIAENGAVALASRGENAQSMLTVLDSRQQEVFRWNCAAETIVAVGISDRGKRAAAAVLGAENGELYTKVHLFDFDYNEPIASFTFPEPVSGIVYLAEDRVLLTGERVFALVEDGQLSWQEDLSLNTLSAVCTSEDGMTAAVFSKYGSSAVKIIRAYNDKGEQLFETELAEPVKNVSCDGRHVSVLTDSFLYQYDRGGTVVGQAAVDADSIRPFTDGRKTYVCVLGGVRCYDTTEMLTENAES</sequence>
<gene>
    <name evidence="1" type="ORF">IAC53_01370</name>
</gene>
<dbReference type="EMBL" id="DVMW01000012">
    <property type="protein sequence ID" value="HIU35244.1"/>
    <property type="molecule type" value="Genomic_DNA"/>
</dbReference>
<protein>
    <recommendedName>
        <fullName evidence="3">WD40 repeat domain-containing protein</fullName>
    </recommendedName>
</protein>
<proteinExistence type="predicted"/>
<comment type="caution">
    <text evidence="1">The sequence shown here is derived from an EMBL/GenBank/DDBJ whole genome shotgun (WGS) entry which is preliminary data.</text>
</comment>
<dbReference type="InterPro" id="IPR043765">
    <property type="entry name" value="DUF5711"/>
</dbReference>
<dbReference type="AlphaFoldDB" id="A0A9D1LD26"/>
<accession>A0A9D1LD26</accession>
<name>A0A9D1LD26_9FIRM</name>
<dbReference type="Gene3D" id="2.130.10.10">
    <property type="entry name" value="YVTN repeat-like/Quinoprotein amine dehydrogenase"/>
    <property type="match status" value="1"/>
</dbReference>
<evidence type="ECO:0008006" key="3">
    <source>
        <dbReference type="Google" id="ProtNLM"/>
    </source>
</evidence>
<reference evidence="1" key="1">
    <citation type="submission" date="2020-10" db="EMBL/GenBank/DDBJ databases">
        <authorList>
            <person name="Gilroy R."/>
        </authorList>
    </citation>
    <scope>NUCLEOTIDE SEQUENCE</scope>
    <source>
        <strain evidence="1">ChiGjej1B1-19959</strain>
    </source>
</reference>
<dbReference type="InterPro" id="IPR011044">
    <property type="entry name" value="Quino_amine_DH_bsu"/>
</dbReference>
<reference evidence="1" key="2">
    <citation type="journal article" date="2021" name="PeerJ">
        <title>Extensive microbial diversity within the chicken gut microbiome revealed by metagenomics and culture.</title>
        <authorList>
            <person name="Gilroy R."/>
            <person name="Ravi A."/>
            <person name="Getino M."/>
            <person name="Pursley I."/>
            <person name="Horton D.L."/>
            <person name="Alikhan N.F."/>
            <person name="Baker D."/>
            <person name="Gharbi K."/>
            <person name="Hall N."/>
            <person name="Watson M."/>
            <person name="Adriaenssens E.M."/>
            <person name="Foster-Nyarko E."/>
            <person name="Jarju S."/>
            <person name="Secka A."/>
            <person name="Antonio M."/>
            <person name="Oren A."/>
            <person name="Chaudhuri R.R."/>
            <person name="La Ragione R."/>
            <person name="Hildebrand F."/>
            <person name="Pallen M.J."/>
        </authorList>
    </citation>
    <scope>NUCLEOTIDE SEQUENCE</scope>
    <source>
        <strain evidence="1">ChiGjej1B1-19959</strain>
    </source>
</reference>
<dbReference type="SUPFAM" id="SSF50969">
    <property type="entry name" value="YVTN repeat-like/Quinoprotein amine dehydrogenase"/>
    <property type="match status" value="1"/>
</dbReference>
<dbReference type="Pfam" id="PF18975">
    <property type="entry name" value="DUF5711"/>
    <property type="match status" value="1"/>
</dbReference>
<evidence type="ECO:0000313" key="1">
    <source>
        <dbReference type="EMBL" id="HIU35244.1"/>
    </source>
</evidence>